<gene>
    <name evidence="1" type="ORF">AKJ62_01330</name>
</gene>
<dbReference type="AlphaFoldDB" id="A0A133U7N6"/>
<sequence length="94" mass="10787">RNVSNAPAPLERALSMKEFKEHRRMVSIEPKMACDPQEFTQLITLAMPDFVSIGADSKGHDLTEPTEKEVRELIENLKRITRIRKKGNLDRLLS</sequence>
<protein>
    <submittedName>
        <fullName evidence="1">Uncharacterized protein</fullName>
    </submittedName>
</protein>
<dbReference type="EMBL" id="LHXL01000010">
    <property type="protein sequence ID" value="KXA90211.1"/>
    <property type="molecule type" value="Genomic_DNA"/>
</dbReference>
<proteinExistence type="predicted"/>
<keyword evidence="2" id="KW-1185">Reference proteome</keyword>
<evidence type="ECO:0000313" key="1">
    <source>
        <dbReference type="EMBL" id="KXA90211.1"/>
    </source>
</evidence>
<comment type="caution">
    <text evidence="1">The sequence shown here is derived from an EMBL/GenBank/DDBJ whole genome shotgun (WGS) entry which is preliminary data.</text>
</comment>
<feature type="non-terminal residue" evidence="1">
    <location>
        <position position="1"/>
    </location>
</feature>
<accession>A0A133U7N6</accession>
<evidence type="ECO:0000313" key="2">
    <source>
        <dbReference type="Proteomes" id="UP000070589"/>
    </source>
</evidence>
<name>A0A133U7N6_9EURY</name>
<dbReference type="Proteomes" id="UP000070589">
    <property type="component" value="Unassembled WGS sequence"/>
</dbReference>
<reference evidence="1 2" key="1">
    <citation type="journal article" date="2016" name="Sci. Rep.">
        <title>Metabolic traits of an uncultured archaeal lineage -MSBL1- from brine pools of the Red Sea.</title>
        <authorList>
            <person name="Mwirichia R."/>
            <person name="Alam I."/>
            <person name="Rashid M."/>
            <person name="Vinu M."/>
            <person name="Ba-Alawi W."/>
            <person name="Anthony Kamau A."/>
            <person name="Kamanda Ngugi D."/>
            <person name="Goker M."/>
            <person name="Klenk H.P."/>
            <person name="Bajic V."/>
            <person name="Stingl U."/>
        </authorList>
    </citation>
    <scope>NUCLEOTIDE SEQUENCE [LARGE SCALE GENOMIC DNA]</scope>
    <source>
        <strain evidence="1">SCGC-AAA259D14</strain>
    </source>
</reference>
<organism evidence="1 2">
    <name type="scientific">candidate division MSBL1 archaeon SCGC-AAA259D14</name>
    <dbReference type="NCBI Taxonomy" id="1698261"/>
    <lineage>
        <taxon>Archaea</taxon>
        <taxon>Methanobacteriati</taxon>
        <taxon>Methanobacteriota</taxon>
        <taxon>candidate division MSBL1</taxon>
    </lineage>
</organism>